<dbReference type="PANTHER" id="PTHR31945:SF26">
    <property type="entry name" value="TRANSCRIPTION FACTOR BHLH35"/>
    <property type="match status" value="1"/>
</dbReference>
<comment type="similarity">
    <text evidence="2">Belongs to the bHLH protein family.</text>
</comment>
<evidence type="ECO:0000256" key="6">
    <source>
        <dbReference type="SAM" id="MobiDB-lite"/>
    </source>
</evidence>
<dbReference type="GO" id="GO:0043565">
    <property type="term" value="F:sequence-specific DNA binding"/>
    <property type="evidence" value="ECO:0007669"/>
    <property type="project" value="TreeGrafter"/>
</dbReference>
<dbReference type="GO" id="GO:0046983">
    <property type="term" value="F:protein dimerization activity"/>
    <property type="evidence" value="ECO:0007669"/>
    <property type="project" value="InterPro"/>
</dbReference>
<dbReference type="Gene3D" id="4.10.280.10">
    <property type="entry name" value="Helix-loop-helix DNA-binding domain"/>
    <property type="match status" value="1"/>
</dbReference>
<keyword evidence="3" id="KW-0805">Transcription regulation</keyword>
<dbReference type="InterPro" id="IPR051358">
    <property type="entry name" value="TF_AMS/ICE1/BHLH6-like"/>
</dbReference>
<dbReference type="SMART" id="SM00353">
    <property type="entry name" value="HLH"/>
    <property type="match status" value="1"/>
</dbReference>
<feature type="non-terminal residue" evidence="8">
    <location>
        <position position="1"/>
    </location>
</feature>
<reference evidence="8" key="1">
    <citation type="submission" date="2015-07" db="EMBL/GenBank/DDBJ databases">
        <title>Transcriptome Assembly of Anthurium amnicola.</title>
        <authorList>
            <person name="Suzuki J."/>
        </authorList>
    </citation>
    <scope>NUCLEOTIDE SEQUENCE</scope>
</reference>
<dbReference type="SUPFAM" id="SSF47459">
    <property type="entry name" value="HLH, helix-loop-helix DNA-binding domain"/>
    <property type="match status" value="1"/>
</dbReference>
<evidence type="ECO:0000256" key="1">
    <source>
        <dbReference type="ARBA" id="ARBA00004123"/>
    </source>
</evidence>
<evidence type="ECO:0000259" key="7">
    <source>
        <dbReference type="PROSITE" id="PS50888"/>
    </source>
</evidence>
<gene>
    <name evidence="8" type="primary">BHLH35_6</name>
    <name evidence="8" type="ORF">g.127780</name>
</gene>
<accession>A0A1D1ZBZ6</accession>
<protein>
    <submittedName>
        <fullName evidence="8">Transcription factor bHLH35</fullName>
    </submittedName>
</protein>
<dbReference type="GO" id="GO:0005634">
    <property type="term" value="C:nucleus"/>
    <property type="evidence" value="ECO:0007669"/>
    <property type="project" value="UniProtKB-SubCell"/>
</dbReference>
<comment type="subcellular location">
    <subcellularLocation>
        <location evidence="1">Nucleus</location>
    </subcellularLocation>
</comment>
<dbReference type="PANTHER" id="PTHR31945">
    <property type="entry name" value="TRANSCRIPTION FACTOR SCREAM2-RELATED"/>
    <property type="match status" value="1"/>
</dbReference>
<evidence type="ECO:0000256" key="5">
    <source>
        <dbReference type="ARBA" id="ARBA00023242"/>
    </source>
</evidence>
<organism evidence="8">
    <name type="scientific">Anthurium amnicola</name>
    <dbReference type="NCBI Taxonomy" id="1678845"/>
    <lineage>
        <taxon>Eukaryota</taxon>
        <taxon>Viridiplantae</taxon>
        <taxon>Streptophyta</taxon>
        <taxon>Embryophyta</taxon>
        <taxon>Tracheophyta</taxon>
        <taxon>Spermatophyta</taxon>
        <taxon>Magnoliopsida</taxon>
        <taxon>Liliopsida</taxon>
        <taxon>Araceae</taxon>
        <taxon>Pothoideae</taxon>
        <taxon>Potheae</taxon>
        <taxon>Anthurium</taxon>
    </lineage>
</organism>
<evidence type="ECO:0000256" key="4">
    <source>
        <dbReference type="ARBA" id="ARBA00023163"/>
    </source>
</evidence>
<feature type="compositionally biased region" description="Gly residues" evidence="6">
    <location>
        <begin position="106"/>
        <end position="122"/>
    </location>
</feature>
<proteinExistence type="inferred from homology"/>
<dbReference type="GO" id="GO:0003700">
    <property type="term" value="F:DNA-binding transcription factor activity"/>
    <property type="evidence" value="ECO:0007669"/>
    <property type="project" value="TreeGrafter"/>
</dbReference>
<dbReference type="Pfam" id="PF00010">
    <property type="entry name" value="HLH"/>
    <property type="match status" value="1"/>
</dbReference>
<dbReference type="EMBL" id="GDJX01003522">
    <property type="protein sequence ID" value="JAT64414.1"/>
    <property type="molecule type" value="Transcribed_RNA"/>
</dbReference>
<evidence type="ECO:0000256" key="3">
    <source>
        <dbReference type="ARBA" id="ARBA00023015"/>
    </source>
</evidence>
<keyword evidence="5" id="KW-0539">Nucleus</keyword>
<dbReference type="InterPro" id="IPR036638">
    <property type="entry name" value="HLH_DNA-bd_sf"/>
</dbReference>
<keyword evidence="4" id="KW-0804">Transcription</keyword>
<sequence>QRHTCQTWYDLSPTPAHLRSLFMESDNNGGFWASDLAFADDGAQRHQSSSFFHGHPSPIFSPMPPPEYSAILDSLEMDWAENGMELWPEEPQGGGDNGDAEQNGEESGGGKRGAVPAAGGGGCKNLLTERNRRMRLNQQLLALRLLVPCISKMDKRSILIDATEYLQGIHKKIETMEKEMSAGASITCLNSNLSPSSEGVSQDVHEPTISHNIFEIDIEKLNDRLFTVKVVFKRAKRVQAQIQRALESLGFDISNTMIHPTDQHMMLSTSFIHVKKQKHLTEDSLKKQIVEAALNYGIVVDNDGQI</sequence>
<name>A0A1D1ZBZ6_9ARAE</name>
<dbReference type="AlphaFoldDB" id="A0A1D1ZBZ6"/>
<evidence type="ECO:0000256" key="2">
    <source>
        <dbReference type="ARBA" id="ARBA00005510"/>
    </source>
</evidence>
<evidence type="ECO:0000313" key="8">
    <source>
        <dbReference type="EMBL" id="JAT64414.1"/>
    </source>
</evidence>
<feature type="domain" description="BHLH" evidence="7">
    <location>
        <begin position="120"/>
        <end position="169"/>
    </location>
</feature>
<feature type="region of interest" description="Disordered" evidence="6">
    <location>
        <begin position="86"/>
        <end position="122"/>
    </location>
</feature>
<dbReference type="InterPro" id="IPR011598">
    <property type="entry name" value="bHLH_dom"/>
</dbReference>
<dbReference type="PROSITE" id="PS50888">
    <property type="entry name" value="BHLH"/>
    <property type="match status" value="1"/>
</dbReference>